<dbReference type="RefSeq" id="WP_378597098.1">
    <property type="nucleotide sequence ID" value="NZ_CP078144.1"/>
</dbReference>
<dbReference type="Gene3D" id="3.40.50.150">
    <property type="entry name" value="Vaccinia Virus protein VP39"/>
    <property type="match status" value="1"/>
</dbReference>
<name>A0ABW0TC20_9HYPH</name>
<sequence length="360" mass="39698">MGIVTETSQGDGQVAQASHLKLDEQSLITSQLIKKHATTSDVADSTELKEKIAQLALILDLARQGFEAGTPAGQVVDRLAGRLHELRNQASPAVWQQLIPLAQEHPVSEFLKQDPFTRWSFEKPRGYSGDASLLDIYYKHSSADEIVASSTELGREIYAYTSEAASSVAGRERRDILARTVDATAERVENAEVLAIACGHLREAELSNALAGKKLKRWIGLDQDPISVGTVNRDLAGTGVEAIDGSVKGILRRAYKLGTFDLVYASGLYDYLPRAVAIRLTQRAMELVKPGGEFLFANFSDEITTDGYMETFMDWPLILRADKDMQDIIDRAIDKNHADTEVFYGGNRNIVYGVIRKHAD</sequence>
<keyword evidence="2" id="KW-1185">Reference proteome</keyword>
<dbReference type="InterPro" id="IPR029063">
    <property type="entry name" value="SAM-dependent_MTases_sf"/>
</dbReference>
<gene>
    <name evidence="1" type="ORF">ACFPOD_17895</name>
</gene>
<keyword evidence="1" id="KW-0808">Transferase</keyword>
<accession>A0ABW0TC20</accession>
<dbReference type="Proteomes" id="UP001596107">
    <property type="component" value="Unassembled WGS sequence"/>
</dbReference>
<dbReference type="GO" id="GO:0032259">
    <property type="term" value="P:methylation"/>
    <property type="evidence" value="ECO:0007669"/>
    <property type="project" value="UniProtKB-KW"/>
</dbReference>
<reference evidence="2" key="1">
    <citation type="journal article" date="2019" name="Int. J. Syst. Evol. Microbiol.">
        <title>The Global Catalogue of Microorganisms (GCM) 10K type strain sequencing project: providing services to taxonomists for standard genome sequencing and annotation.</title>
        <authorList>
            <consortium name="The Broad Institute Genomics Platform"/>
            <consortium name="The Broad Institute Genome Sequencing Center for Infectious Disease"/>
            <person name="Wu L."/>
            <person name="Ma J."/>
        </authorList>
    </citation>
    <scope>NUCLEOTIDE SEQUENCE [LARGE SCALE GENOMIC DNA]</scope>
    <source>
        <strain evidence="2">JCM 3366</strain>
    </source>
</reference>
<keyword evidence="1" id="KW-0489">Methyltransferase</keyword>
<proteinExistence type="predicted"/>
<evidence type="ECO:0000313" key="2">
    <source>
        <dbReference type="Proteomes" id="UP001596107"/>
    </source>
</evidence>
<dbReference type="EMBL" id="JBHSNB010000005">
    <property type="protein sequence ID" value="MFC5586990.1"/>
    <property type="molecule type" value="Genomic_DNA"/>
</dbReference>
<organism evidence="1 2">
    <name type="scientific">Nitratireductor kimnyeongensis</name>
    <dbReference type="NCBI Taxonomy" id="430679"/>
    <lineage>
        <taxon>Bacteria</taxon>
        <taxon>Pseudomonadati</taxon>
        <taxon>Pseudomonadota</taxon>
        <taxon>Alphaproteobacteria</taxon>
        <taxon>Hyphomicrobiales</taxon>
        <taxon>Phyllobacteriaceae</taxon>
        <taxon>Nitratireductor</taxon>
    </lineage>
</organism>
<evidence type="ECO:0000313" key="1">
    <source>
        <dbReference type="EMBL" id="MFC5586990.1"/>
    </source>
</evidence>
<dbReference type="GO" id="GO:0008168">
    <property type="term" value="F:methyltransferase activity"/>
    <property type="evidence" value="ECO:0007669"/>
    <property type="project" value="UniProtKB-KW"/>
</dbReference>
<dbReference type="SUPFAM" id="SSF53335">
    <property type="entry name" value="S-adenosyl-L-methionine-dependent methyltransferases"/>
    <property type="match status" value="1"/>
</dbReference>
<comment type="caution">
    <text evidence="1">The sequence shown here is derived from an EMBL/GenBank/DDBJ whole genome shotgun (WGS) entry which is preliminary data.</text>
</comment>
<protein>
    <submittedName>
        <fullName evidence="1">Class I SAM-dependent methyltransferase</fullName>
    </submittedName>
</protein>